<dbReference type="AlphaFoldDB" id="A0A367PML2"/>
<sequence>MVRAAIVYYSRTGTVRQVAEAVAARSGWPLAEVADVKSRAGILGDLRCVIDNLFHRQVEYRYDGPPLDRCEHVVVLAPVWMGGLAAPMRSFLAASAATPPLAARVSAICVMAARGGFQAEAEIARLTGKTPAPALVLVERDVLSGDAAVEIDDFVQALRLADSRPAHAERPAWLSPNET</sequence>
<organism evidence="1 2">
    <name type="scientific">Cupriavidus necator</name>
    <name type="common">Alcaligenes eutrophus</name>
    <name type="synonym">Ralstonia eutropha</name>
    <dbReference type="NCBI Taxonomy" id="106590"/>
    <lineage>
        <taxon>Bacteria</taxon>
        <taxon>Pseudomonadati</taxon>
        <taxon>Pseudomonadota</taxon>
        <taxon>Betaproteobacteria</taxon>
        <taxon>Burkholderiales</taxon>
        <taxon>Burkholderiaceae</taxon>
        <taxon>Cupriavidus</taxon>
    </lineage>
</organism>
<comment type="caution">
    <text evidence="1">The sequence shown here is derived from an EMBL/GenBank/DDBJ whole genome shotgun (WGS) entry which is preliminary data.</text>
</comment>
<dbReference type="SUPFAM" id="SSF52218">
    <property type="entry name" value="Flavoproteins"/>
    <property type="match status" value="1"/>
</dbReference>
<evidence type="ECO:0000313" key="2">
    <source>
        <dbReference type="Proteomes" id="UP000253501"/>
    </source>
</evidence>
<name>A0A367PML2_CUPNE</name>
<accession>A0A367PML2</accession>
<dbReference type="RefSeq" id="WP_114132093.1">
    <property type="nucleotide sequence ID" value="NZ_CP068436.1"/>
</dbReference>
<dbReference type="InterPro" id="IPR029039">
    <property type="entry name" value="Flavoprotein-like_sf"/>
</dbReference>
<dbReference type="Proteomes" id="UP000253501">
    <property type="component" value="Unassembled WGS sequence"/>
</dbReference>
<evidence type="ECO:0008006" key="3">
    <source>
        <dbReference type="Google" id="ProtNLM"/>
    </source>
</evidence>
<gene>
    <name evidence="1" type="ORF">DDK22_11650</name>
</gene>
<dbReference type="EMBL" id="QDHA01000026">
    <property type="protein sequence ID" value="RCJ08286.1"/>
    <property type="molecule type" value="Genomic_DNA"/>
</dbReference>
<reference evidence="1 2" key="1">
    <citation type="submission" date="2018-04" db="EMBL/GenBank/DDBJ databases">
        <title>Cupriavidus necator CR12 genome sequencing and assembly.</title>
        <authorList>
            <person name="Ben Fekih I."/>
            <person name="Mazhar H.S."/>
            <person name="Bello S.K."/>
            <person name="Rensing C."/>
        </authorList>
    </citation>
    <scope>NUCLEOTIDE SEQUENCE [LARGE SCALE GENOMIC DNA]</scope>
    <source>
        <strain evidence="1 2">CR12</strain>
    </source>
</reference>
<evidence type="ECO:0000313" key="1">
    <source>
        <dbReference type="EMBL" id="RCJ08286.1"/>
    </source>
</evidence>
<proteinExistence type="predicted"/>
<dbReference type="Gene3D" id="3.40.50.360">
    <property type="match status" value="1"/>
</dbReference>
<protein>
    <recommendedName>
        <fullName evidence="3">Flavodoxin</fullName>
    </recommendedName>
</protein>